<protein>
    <submittedName>
        <fullName evidence="1">Uncharacterized protein</fullName>
    </submittedName>
</protein>
<dbReference type="RefSeq" id="WP_279385457.1">
    <property type="nucleotide sequence ID" value="NZ_FMUH01000006.1"/>
</dbReference>
<dbReference type="Proteomes" id="UP000198981">
    <property type="component" value="Unassembled WGS sequence"/>
</dbReference>
<keyword evidence="2" id="KW-1185">Reference proteome</keyword>
<reference evidence="2" key="1">
    <citation type="submission" date="2016-10" db="EMBL/GenBank/DDBJ databases">
        <authorList>
            <person name="Varghese N."/>
            <person name="Submissions S."/>
        </authorList>
    </citation>
    <scope>NUCLEOTIDE SEQUENCE [LARGE SCALE GENOMIC DNA]</scope>
    <source>
        <strain evidence="2">DSM 45722</strain>
    </source>
</reference>
<accession>A0A1G4YSP5</accession>
<evidence type="ECO:0000313" key="2">
    <source>
        <dbReference type="Proteomes" id="UP000198981"/>
    </source>
</evidence>
<organism evidence="1 2">
    <name type="scientific">Klenkia marina</name>
    <dbReference type="NCBI Taxonomy" id="1960309"/>
    <lineage>
        <taxon>Bacteria</taxon>
        <taxon>Bacillati</taxon>
        <taxon>Actinomycetota</taxon>
        <taxon>Actinomycetes</taxon>
        <taxon>Geodermatophilales</taxon>
        <taxon>Geodermatophilaceae</taxon>
        <taxon>Klenkia</taxon>
    </lineage>
</organism>
<proteinExistence type="predicted"/>
<sequence>MRRGVALDRGLLGDDRWDDLVAFHAREDAWLAGAGERDDPT</sequence>
<dbReference type="AlphaFoldDB" id="A0A1G4YSP5"/>
<evidence type="ECO:0000313" key="1">
    <source>
        <dbReference type="EMBL" id="SCX56401.1"/>
    </source>
</evidence>
<dbReference type="STRING" id="1960309.SAMN03159343_3405"/>
<dbReference type="EMBL" id="FMUH01000006">
    <property type="protein sequence ID" value="SCX56401.1"/>
    <property type="molecule type" value="Genomic_DNA"/>
</dbReference>
<name>A0A1G4YSP5_9ACTN</name>
<gene>
    <name evidence="1" type="ORF">SAMN03159343_3405</name>
</gene>